<organism evidence="1 2">
    <name type="scientific">Vanilla planifolia</name>
    <name type="common">Vanilla</name>
    <dbReference type="NCBI Taxonomy" id="51239"/>
    <lineage>
        <taxon>Eukaryota</taxon>
        <taxon>Viridiplantae</taxon>
        <taxon>Streptophyta</taxon>
        <taxon>Embryophyta</taxon>
        <taxon>Tracheophyta</taxon>
        <taxon>Spermatophyta</taxon>
        <taxon>Magnoliopsida</taxon>
        <taxon>Liliopsida</taxon>
        <taxon>Asparagales</taxon>
        <taxon>Orchidaceae</taxon>
        <taxon>Vanilloideae</taxon>
        <taxon>Vanilleae</taxon>
        <taxon>Vanilla</taxon>
    </lineage>
</organism>
<dbReference type="PANTHER" id="PTHR38382">
    <property type="entry name" value="RNA-BINDING PROTEIN"/>
    <property type="match status" value="1"/>
</dbReference>
<reference evidence="1 2" key="1">
    <citation type="journal article" date="2020" name="Nat. Food">
        <title>A phased Vanilla planifolia genome enables genetic improvement of flavour and production.</title>
        <authorList>
            <person name="Hasing T."/>
            <person name="Tang H."/>
            <person name="Brym M."/>
            <person name="Khazi F."/>
            <person name="Huang T."/>
            <person name="Chambers A.H."/>
        </authorList>
    </citation>
    <scope>NUCLEOTIDE SEQUENCE [LARGE SCALE GENOMIC DNA]</scope>
    <source>
        <tissue evidence="1">Leaf</tissue>
    </source>
</reference>
<evidence type="ECO:0000313" key="1">
    <source>
        <dbReference type="EMBL" id="KAG0503130.1"/>
    </source>
</evidence>
<accession>A0A835S9X5</accession>
<comment type="caution">
    <text evidence="1">The sequence shown here is derived from an EMBL/GenBank/DDBJ whole genome shotgun (WGS) entry which is preliminary data.</text>
</comment>
<evidence type="ECO:0000313" key="2">
    <source>
        <dbReference type="Proteomes" id="UP000639772"/>
    </source>
</evidence>
<protein>
    <submittedName>
        <fullName evidence="1">Uncharacterized protein</fullName>
    </submittedName>
</protein>
<sequence length="215" mass="23742">MRQIGQATLSSSFISTSRAVNKDSLANPLKQPISLSEFLNRKVGKSSDRLLQEKRASIGSIGSIGFNKKDLDGNRGDAGNSLSMKGASLQQLRCALKRKDGIDVDDFTAVEEVGVDGLKNELQCPRKRKKQSEFSPGDAVHNPKYLVIVGDDPKPRPRKRKQMAVDKTDKSIYNHYATGHGYWDGDKEGIDYEEVGYNEVWEGVGTTTLGGLDWH</sequence>
<proteinExistence type="predicted"/>
<dbReference type="EMBL" id="JADCNM010000001">
    <property type="protein sequence ID" value="KAG0503130.1"/>
    <property type="molecule type" value="Genomic_DNA"/>
</dbReference>
<dbReference type="AlphaFoldDB" id="A0A835S9X5"/>
<dbReference type="Proteomes" id="UP000639772">
    <property type="component" value="Chromosome 1"/>
</dbReference>
<gene>
    <name evidence="1" type="ORF">HPP92_003202</name>
</gene>
<name>A0A835S9X5_VANPL</name>
<dbReference type="OrthoDB" id="753880at2759"/>
<dbReference type="PANTHER" id="PTHR38382:SF1">
    <property type="entry name" value="RNA-BINDING PROTEIN"/>
    <property type="match status" value="1"/>
</dbReference>